<dbReference type="GO" id="GO:0005815">
    <property type="term" value="C:microtubule organizing center"/>
    <property type="evidence" value="ECO:0007669"/>
    <property type="project" value="TreeGrafter"/>
</dbReference>
<dbReference type="Proteomes" id="UP000800041">
    <property type="component" value="Unassembled WGS sequence"/>
</dbReference>
<dbReference type="OrthoDB" id="336321at2759"/>
<feature type="compositionally biased region" description="Polar residues" evidence="3">
    <location>
        <begin position="264"/>
        <end position="274"/>
    </location>
</feature>
<dbReference type="GO" id="GO:0008094">
    <property type="term" value="F:ATP-dependent activity, acting on DNA"/>
    <property type="evidence" value="ECO:0007669"/>
    <property type="project" value="TreeGrafter"/>
</dbReference>
<evidence type="ECO:0000256" key="2">
    <source>
        <dbReference type="ARBA" id="ARBA00023242"/>
    </source>
</evidence>
<dbReference type="EMBL" id="ML977163">
    <property type="protein sequence ID" value="KAF1985313.1"/>
    <property type="molecule type" value="Genomic_DNA"/>
</dbReference>
<dbReference type="GO" id="GO:0000724">
    <property type="term" value="P:double-strand break repair via homologous recombination"/>
    <property type="evidence" value="ECO:0007669"/>
    <property type="project" value="TreeGrafter"/>
</dbReference>
<feature type="region of interest" description="Disordered" evidence="3">
    <location>
        <begin position="260"/>
        <end position="279"/>
    </location>
</feature>
<gene>
    <name evidence="4" type="ORF">K402DRAFT_395006</name>
</gene>
<evidence type="ECO:0000256" key="3">
    <source>
        <dbReference type="SAM" id="MobiDB-lite"/>
    </source>
</evidence>
<evidence type="ECO:0008006" key="6">
    <source>
        <dbReference type="Google" id="ProtNLM"/>
    </source>
</evidence>
<dbReference type="GO" id="GO:0033063">
    <property type="term" value="C:Rad51B-Rad51C-Rad51D-XRCC2 complex"/>
    <property type="evidence" value="ECO:0007669"/>
    <property type="project" value="TreeGrafter"/>
</dbReference>
<name>A0A6G1GWI1_9PEZI</name>
<dbReference type="InterPro" id="IPR027417">
    <property type="entry name" value="P-loop_NTPase"/>
</dbReference>
<evidence type="ECO:0000313" key="5">
    <source>
        <dbReference type="Proteomes" id="UP000800041"/>
    </source>
</evidence>
<dbReference type="GO" id="GO:0007131">
    <property type="term" value="P:reciprocal meiotic recombination"/>
    <property type="evidence" value="ECO:0007669"/>
    <property type="project" value="TreeGrafter"/>
</dbReference>
<evidence type="ECO:0000313" key="4">
    <source>
        <dbReference type="EMBL" id="KAF1985313.1"/>
    </source>
</evidence>
<dbReference type="AlphaFoldDB" id="A0A6G1GWI1"/>
<dbReference type="GO" id="GO:0005657">
    <property type="term" value="C:replication fork"/>
    <property type="evidence" value="ECO:0007669"/>
    <property type="project" value="TreeGrafter"/>
</dbReference>
<comment type="subcellular location">
    <subcellularLocation>
        <location evidence="1">Nucleus</location>
    </subcellularLocation>
</comment>
<dbReference type="Gene3D" id="3.40.50.300">
    <property type="entry name" value="P-loop containing nucleotide triphosphate hydrolases"/>
    <property type="match status" value="1"/>
</dbReference>
<dbReference type="GO" id="GO:0000723">
    <property type="term" value="P:telomere maintenance"/>
    <property type="evidence" value="ECO:0007669"/>
    <property type="project" value="TreeGrafter"/>
</dbReference>
<proteinExistence type="predicted"/>
<evidence type="ECO:0000256" key="1">
    <source>
        <dbReference type="ARBA" id="ARBA00004123"/>
    </source>
</evidence>
<dbReference type="GO" id="GO:0003697">
    <property type="term" value="F:single-stranded DNA binding"/>
    <property type="evidence" value="ECO:0007669"/>
    <property type="project" value="TreeGrafter"/>
</dbReference>
<dbReference type="GO" id="GO:0000400">
    <property type="term" value="F:four-way junction DNA binding"/>
    <property type="evidence" value="ECO:0007669"/>
    <property type="project" value="TreeGrafter"/>
</dbReference>
<dbReference type="InterPro" id="IPR051988">
    <property type="entry name" value="HRR_RAD51_Paralog"/>
</dbReference>
<keyword evidence="2" id="KW-0539">Nucleus</keyword>
<protein>
    <recommendedName>
        <fullName evidence="6">DNA recombination and repair protein Rad51-like C-terminal domain-containing protein</fullName>
    </recommendedName>
</protein>
<dbReference type="GO" id="GO:0042148">
    <property type="term" value="P:DNA strand invasion"/>
    <property type="evidence" value="ECO:0007669"/>
    <property type="project" value="TreeGrafter"/>
</dbReference>
<organism evidence="4 5">
    <name type="scientific">Aulographum hederae CBS 113979</name>
    <dbReference type="NCBI Taxonomy" id="1176131"/>
    <lineage>
        <taxon>Eukaryota</taxon>
        <taxon>Fungi</taxon>
        <taxon>Dikarya</taxon>
        <taxon>Ascomycota</taxon>
        <taxon>Pezizomycotina</taxon>
        <taxon>Dothideomycetes</taxon>
        <taxon>Pleosporomycetidae</taxon>
        <taxon>Aulographales</taxon>
        <taxon>Aulographaceae</taxon>
    </lineage>
</organism>
<dbReference type="SUPFAM" id="SSF52540">
    <property type="entry name" value="P-loop containing nucleoside triphosphate hydrolases"/>
    <property type="match status" value="1"/>
</dbReference>
<dbReference type="PANTHER" id="PTHR46457:SF1">
    <property type="entry name" value="DNA REPAIR PROTEIN RAD51 HOMOLOG 4"/>
    <property type="match status" value="1"/>
</dbReference>
<accession>A0A6G1GWI1</accession>
<reference evidence="4" key="1">
    <citation type="journal article" date="2020" name="Stud. Mycol.">
        <title>101 Dothideomycetes genomes: a test case for predicting lifestyles and emergence of pathogens.</title>
        <authorList>
            <person name="Haridas S."/>
            <person name="Albert R."/>
            <person name="Binder M."/>
            <person name="Bloem J."/>
            <person name="Labutti K."/>
            <person name="Salamov A."/>
            <person name="Andreopoulos B."/>
            <person name="Baker S."/>
            <person name="Barry K."/>
            <person name="Bills G."/>
            <person name="Bluhm B."/>
            <person name="Cannon C."/>
            <person name="Castanera R."/>
            <person name="Culley D."/>
            <person name="Daum C."/>
            <person name="Ezra D."/>
            <person name="Gonzalez J."/>
            <person name="Henrissat B."/>
            <person name="Kuo A."/>
            <person name="Liang C."/>
            <person name="Lipzen A."/>
            <person name="Lutzoni F."/>
            <person name="Magnuson J."/>
            <person name="Mondo S."/>
            <person name="Nolan M."/>
            <person name="Ohm R."/>
            <person name="Pangilinan J."/>
            <person name="Park H.-J."/>
            <person name="Ramirez L."/>
            <person name="Alfaro M."/>
            <person name="Sun H."/>
            <person name="Tritt A."/>
            <person name="Yoshinaga Y."/>
            <person name="Zwiers L.-H."/>
            <person name="Turgeon B."/>
            <person name="Goodwin S."/>
            <person name="Spatafora J."/>
            <person name="Crous P."/>
            <person name="Grigoriev I."/>
        </authorList>
    </citation>
    <scope>NUCLEOTIDE SEQUENCE</scope>
    <source>
        <strain evidence="4">CBS 113979</strain>
    </source>
</reference>
<keyword evidence="5" id="KW-1185">Reference proteome</keyword>
<dbReference type="PANTHER" id="PTHR46457">
    <property type="entry name" value="DNA REPAIR PROTEIN RAD51 HOMOLOG 4"/>
    <property type="match status" value="1"/>
</dbReference>
<sequence length="452" mass="49161">MPPLQPSTITTVQLPPPTQPILASTLYQNLPTSAQSQNGRKRRRIGTGCAAVDGALDGGLDYGKGGGVTCLSGGLEEGRSLSLHFLVSHLLSSPNTTASIIDTTGSFLVGLQQVLLHRIRVEDSSSSRKRGQLNLDNGYHVEGQEASIEERATSILDKVEYTRVFDFVGLVEAVGEVREKLEASKRISGVTETKEVFDQPSAEMTKQPKVDIEAKKYPLEIPDSQGSEGNDEMLFDDADEMLFDGANERDSPTISRVEADKSVHGNQEQNTFAKQDTDDEGEARGMILVDNISQVIMPLIKSNHVQAHALFIPFLRSLTNLTTTHNVSTLLLNTVIPSTSRQTSSENNARFSPHLDKHPSIFANNTSIPALGRTFPHYVDLHLLLGSLPKDRRDMELFGRFGSVGGRTGGGRAGVKMVNVVEVLQDRYDGRMGRWAAFGVGGVRGEELIGVV</sequence>